<dbReference type="Gene3D" id="2.60.40.60">
    <property type="entry name" value="Cadherins"/>
    <property type="match status" value="4"/>
</dbReference>
<evidence type="ECO:0000256" key="4">
    <source>
        <dbReference type="ARBA" id="ARBA00022737"/>
    </source>
</evidence>
<dbReference type="GO" id="GO:0005886">
    <property type="term" value="C:plasma membrane"/>
    <property type="evidence" value="ECO:0007669"/>
    <property type="project" value="UniProtKB-SubCell"/>
</dbReference>
<keyword evidence="7" id="KW-1133">Transmembrane helix</keyword>
<dbReference type="SUPFAM" id="SSF49313">
    <property type="entry name" value="Cadherin-like"/>
    <property type="match status" value="4"/>
</dbReference>
<evidence type="ECO:0000256" key="3">
    <source>
        <dbReference type="ARBA" id="ARBA00022729"/>
    </source>
</evidence>
<dbReference type="FunFam" id="2.60.40.60:FF:000033">
    <property type="entry name" value="FAT atypical cadherin 1"/>
    <property type="match status" value="2"/>
</dbReference>
<dbReference type="PANTHER" id="PTHR24025">
    <property type="entry name" value="DESMOGLEIN FAMILY MEMBER"/>
    <property type="match status" value="1"/>
</dbReference>
<dbReference type="InterPro" id="IPR050971">
    <property type="entry name" value="Cadherin-domain_protein"/>
</dbReference>
<reference evidence="10" key="1">
    <citation type="submission" date="2022-08" db="UniProtKB">
        <authorList>
            <consortium name="EnsemblMetazoa"/>
        </authorList>
    </citation>
    <scope>IDENTIFICATION</scope>
    <source>
        <strain evidence="10">Israel</strain>
    </source>
</reference>
<evidence type="ECO:0000313" key="10">
    <source>
        <dbReference type="EnsemblMetazoa" id="PPAI002398-PA"/>
    </source>
</evidence>
<keyword evidence="5" id="KW-0106">Calcium</keyword>
<dbReference type="EMBL" id="AJVK01003239">
    <property type="status" value="NOT_ANNOTATED_CDS"/>
    <property type="molecule type" value="Genomic_DNA"/>
</dbReference>
<dbReference type="GO" id="GO:0005509">
    <property type="term" value="F:calcium ion binding"/>
    <property type="evidence" value="ECO:0007669"/>
    <property type="project" value="UniProtKB-UniRule"/>
</dbReference>
<dbReference type="PROSITE" id="PS50268">
    <property type="entry name" value="CADHERIN_2"/>
    <property type="match status" value="4"/>
</dbReference>
<dbReference type="GO" id="GO:0008104">
    <property type="term" value="P:intracellular protein localization"/>
    <property type="evidence" value="ECO:0007669"/>
    <property type="project" value="UniProtKB-ARBA"/>
</dbReference>
<dbReference type="CDD" id="cd11304">
    <property type="entry name" value="Cadherin_repeat"/>
    <property type="match status" value="4"/>
</dbReference>
<feature type="domain" description="Cadherin" evidence="9">
    <location>
        <begin position="1"/>
        <end position="88"/>
    </location>
</feature>
<dbReference type="AlphaFoldDB" id="A0A1B0D4J0"/>
<dbReference type="EMBL" id="AJVK01003238">
    <property type="status" value="NOT_ANNOTATED_CDS"/>
    <property type="molecule type" value="Genomic_DNA"/>
</dbReference>
<organism evidence="10 11">
    <name type="scientific">Phlebotomus papatasi</name>
    <name type="common">Sandfly</name>
    <dbReference type="NCBI Taxonomy" id="29031"/>
    <lineage>
        <taxon>Eukaryota</taxon>
        <taxon>Metazoa</taxon>
        <taxon>Ecdysozoa</taxon>
        <taxon>Arthropoda</taxon>
        <taxon>Hexapoda</taxon>
        <taxon>Insecta</taxon>
        <taxon>Pterygota</taxon>
        <taxon>Neoptera</taxon>
        <taxon>Endopterygota</taxon>
        <taxon>Diptera</taxon>
        <taxon>Nematocera</taxon>
        <taxon>Psychodoidea</taxon>
        <taxon>Psychodidae</taxon>
        <taxon>Phlebotomus</taxon>
        <taxon>Phlebotomus</taxon>
    </lineage>
</organism>
<dbReference type="InterPro" id="IPR020894">
    <property type="entry name" value="Cadherin_CS"/>
</dbReference>
<dbReference type="GO" id="GO:0007163">
    <property type="term" value="P:establishment or maintenance of cell polarity"/>
    <property type="evidence" value="ECO:0007669"/>
    <property type="project" value="UniProtKB-ARBA"/>
</dbReference>
<keyword evidence="2" id="KW-0812">Transmembrane</keyword>
<feature type="domain" description="Cadherin" evidence="9">
    <location>
        <begin position="88"/>
        <end position="167"/>
    </location>
</feature>
<dbReference type="EnsemblMetazoa" id="PPAI002398-RA">
    <property type="protein sequence ID" value="PPAI002398-PA"/>
    <property type="gene ID" value="PPAI002398"/>
</dbReference>
<evidence type="ECO:0000313" key="11">
    <source>
        <dbReference type="Proteomes" id="UP000092462"/>
    </source>
</evidence>
<keyword evidence="8" id="KW-0472">Membrane</keyword>
<feature type="domain" description="Cadherin" evidence="9">
    <location>
        <begin position="168"/>
        <end position="267"/>
    </location>
</feature>
<evidence type="ECO:0000256" key="7">
    <source>
        <dbReference type="ARBA" id="ARBA00022989"/>
    </source>
</evidence>
<dbReference type="PRINTS" id="PR00205">
    <property type="entry name" value="CADHERIN"/>
</dbReference>
<dbReference type="PROSITE" id="PS00232">
    <property type="entry name" value="CADHERIN_1"/>
    <property type="match status" value="1"/>
</dbReference>
<keyword evidence="6" id="KW-0130">Cell adhesion</keyword>
<evidence type="ECO:0000256" key="5">
    <source>
        <dbReference type="ARBA" id="ARBA00022837"/>
    </source>
</evidence>
<dbReference type="GO" id="GO:0001736">
    <property type="term" value="P:establishment of planar polarity"/>
    <property type="evidence" value="ECO:0007669"/>
    <property type="project" value="UniProtKB-ARBA"/>
</dbReference>
<evidence type="ECO:0000256" key="8">
    <source>
        <dbReference type="ARBA" id="ARBA00023136"/>
    </source>
</evidence>
<dbReference type="VEuPathDB" id="VectorBase:PPAPM1_005570"/>
<keyword evidence="11" id="KW-1185">Reference proteome</keyword>
<accession>A0A1B0D4J0</accession>
<proteinExistence type="predicted"/>
<comment type="subcellular location">
    <subcellularLocation>
        <location evidence="1">Cell membrane</location>
        <topology evidence="1">Single-pass type I membrane protein</topology>
    </subcellularLocation>
</comment>
<dbReference type="Proteomes" id="UP000092462">
    <property type="component" value="Unassembled WGS sequence"/>
</dbReference>
<dbReference type="Pfam" id="PF00028">
    <property type="entry name" value="Cadherin"/>
    <property type="match status" value="3"/>
</dbReference>
<dbReference type="GO" id="GO:0007156">
    <property type="term" value="P:homophilic cell adhesion via plasma membrane adhesion molecules"/>
    <property type="evidence" value="ECO:0007669"/>
    <property type="project" value="InterPro"/>
</dbReference>
<dbReference type="VEuPathDB" id="VectorBase:PPAI002398"/>
<dbReference type="InterPro" id="IPR002126">
    <property type="entry name" value="Cadherin-like_dom"/>
</dbReference>
<protein>
    <recommendedName>
        <fullName evidence="9">Cadherin domain-containing protein</fullName>
    </recommendedName>
</protein>
<keyword evidence="3" id="KW-0732">Signal</keyword>
<keyword evidence="4" id="KW-0677">Repeat</keyword>
<dbReference type="GO" id="GO:0005911">
    <property type="term" value="C:cell-cell junction"/>
    <property type="evidence" value="ECO:0007669"/>
    <property type="project" value="TreeGrafter"/>
</dbReference>
<evidence type="ECO:0000256" key="2">
    <source>
        <dbReference type="ARBA" id="ARBA00022692"/>
    </source>
</evidence>
<feature type="domain" description="Cadherin" evidence="9">
    <location>
        <begin position="268"/>
        <end position="350"/>
    </location>
</feature>
<dbReference type="SMART" id="SM00112">
    <property type="entry name" value="CA"/>
    <property type="match status" value="4"/>
</dbReference>
<dbReference type="InterPro" id="IPR015919">
    <property type="entry name" value="Cadherin-like_sf"/>
</dbReference>
<evidence type="ECO:0000256" key="6">
    <source>
        <dbReference type="ARBA" id="ARBA00022889"/>
    </source>
</evidence>
<evidence type="ECO:0000259" key="9">
    <source>
        <dbReference type="PROSITE" id="PS50268"/>
    </source>
</evidence>
<dbReference type="PANTHER" id="PTHR24025:SF23">
    <property type="entry name" value="NEURAL-CADHERIN"/>
    <property type="match status" value="1"/>
</dbReference>
<evidence type="ECO:0000256" key="1">
    <source>
        <dbReference type="ARBA" id="ARBA00004251"/>
    </source>
</evidence>
<sequence>MQEMSVVTTERDNGRIEYSITAGDDNNDFEITPSGTIQTRQMLDRETKATYSLVVTARDCAEEQQKRLSSTVQVTVTLKDVNDVAPTFITANETSVAENILMNTVVMAIKATDRDEGRNGYIEYLLASEPAVPFTLGTVDGLLRVSGRLDREIRSSYNLMVTARDRGDPPKSTQTNISVSATDIDDGANGRVRFSISGGDDNRDFSISEDSGVVRVAKNLNFERKSRYVLTVRAEDCASDVGSGETRFDTAELTITITDINDNPPTFLDSPYLAYVMENVIPPNGGYVITVRAYDADTPPFNSQVRYFLKEGDADLFRINASTGEISLLRALDRESQAEYTLTLVAMDTGAFLV</sequence>
<name>A0A1B0D4J0_PHLPP</name>